<gene>
    <name evidence="1" type="ORF">J2W84_003570</name>
</gene>
<evidence type="ECO:0000313" key="1">
    <source>
        <dbReference type="EMBL" id="MDR6806522.1"/>
    </source>
</evidence>
<proteinExistence type="predicted"/>
<comment type="caution">
    <text evidence="1">The sequence shown here is derived from an EMBL/GenBank/DDBJ whole genome shotgun (WGS) entry which is preliminary data.</text>
</comment>
<name>A0ABU1QZU6_9BACT</name>
<evidence type="ECO:0000313" key="2">
    <source>
        <dbReference type="Proteomes" id="UP001264980"/>
    </source>
</evidence>
<keyword evidence="2" id="KW-1185">Reference proteome</keyword>
<protein>
    <submittedName>
        <fullName evidence="1">Uncharacterized protein</fullName>
    </submittedName>
</protein>
<dbReference type="Proteomes" id="UP001264980">
    <property type="component" value="Unassembled WGS sequence"/>
</dbReference>
<reference evidence="1 2" key="1">
    <citation type="submission" date="2023-07" db="EMBL/GenBank/DDBJ databases">
        <title>Sorghum-associated microbial communities from plants grown in Nebraska, USA.</title>
        <authorList>
            <person name="Schachtman D."/>
        </authorList>
    </citation>
    <scope>NUCLEOTIDE SEQUENCE [LARGE SCALE GENOMIC DNA]</scope>
    <source>
        <strain evidence="1 2">BE57</strain>
    </source>
</reference>
<sequence length="31" mass="3881">MKRFKMTLAGDIITKKDIYGYFCYYYTYRNL</sequence>
<dbReference type="EMBL" id="JAVDTI010000003">
    <property type="protein sequence ID" value="MDR6806522.1"/>
    <property type="molecule type" value="Genomic_DNA"/>
</dbReference>
<accession>A0ABU1QZU6</accession>
<organism evidence="1 2">
    <name type="scientific">Dyadobacter fermentans</name>
    <dbReference type="NCBI Taxonomy" id="94254"/>
    <lineage>
        <taxon>Bacteria</taxon>
        <taxon>Pseudomonadati</taxon>
        <taxon>Bacteroidota</taxon>
        <taxon>Cytophagia</taxon>
        <taxon>Cytophagales</taxon>
        <taxon>Spirosomataceae</taxon>
        <taxon>Dyadobacter</taxon>
    </lineage>
</organism>